<feature type="region of interest" description="Disordered" evidence="1">
    <location>
        <begin position="1"/>
        <end position="22"/>
    </location>
</feature>
<feature type="compositionally biased region" description="Basic residues" evidence="1">
    <location>
        <begin position="1"/>
        <end position="14"/>
    </location>
</feature>
<evidence type="ECO:0000313" key="2">
    <source>
        <dbReference type="EMBL" id="MED6126274.1"/>
    </source>
</evidence>
<comment type="caution">
    <text evidence="2">The sequence shown here is derived from an EMBL/GenBank/DDBJ whole genome shotgun (WGS) entry which is preliminary data.</text>
</comment>
<dbReference type="EMBL" id="JASCZI010031223">
    <property type="protein sequence ID" value="MED6126274.1"/>
    <property type="molecule type" value="Genomic_DNA"/>
</dbReference>
<keyword evidence="3" id="KW-1185">Reference proteome</keyword>
<accession>A0ABU6RQX7</accession>
<name>A0ABU6RQX7_9FABA</name>
<feature type="region of interest" description="Disordered" evidence="1">
    <location>
        <begin position="75"/>
        <end position="101"/>
    </location>
</feature>
<evidence type="ECO:0000313" key="3">
    <source>
        <dbReference type="Proteomes" id="UP001341840"/>
    </source>
</evidence>
<protein>
    <submittedName>
        <fullName evidence="2">Uncharacterized protein</fullName>
    </submittedName>
</protein>
<evidence type="ECO:0000256" key="1">
    <source>
        <dbReference type="SAM" id="MobiDB-lite"/>
    </source>
</evidence>
<organism evidence="2 3">
    <name type="scientific">Stylosanthes scabra</name>
    <dbReference type="NCBI Taxonomy" id="79078"/>
    <lineage>
        <taxon>Eukaryota</taxon>
        <taxon>Viridiplantae</taxon>
        <taxon>Streptophyta</taxon>
        <taxon>Embryophyta</taxon>
        <taxon>Tracheophyta</taxon>
        <taxon>Spermatophyta</taxon>
        <taxon>Magnoliopsida</taxon>
        <taxon>eudicotyledons</taxon>
        <taxon>Gunneridae</taxon>
        <taxon>Pentapetalae</taxon>
        <taxon>rosids</taxon>
        <taxon>fabids</taxon>
        <taxon>Fabales</taxon>
        <taxon>Fabaceae</taxon>
        <taxon>Papilionoideae</taxon>
        <taxon>50 kb inversion clade</taxon>
        <taxon>dalbergioids sensu lato</taxon>
        <taxon>Dalbergieae</taxon>
        <taxon>Pterocarpus clade</taxon>
        <taxon>Stylosanthes</taxon>
    </lineage>
</organism>
<sequence>MCRFRSVHRFHKQRGNGSSNEAHIHPICCNEGRNQPLLGNIVSDVAELGAHQAAPSIRKPSPSVGNEVPRAISRDASVDIVQEDEQLGGEKAERKPYIQMR</sequence>
<reference evidence="2 3" key="1">
    <citation type="journal article" date="2023" name="Plants (Basel)">
        <title>Bridging the Gap: Combining Genomics and Transcriptomics Approaches to Understand Stylosanthes scabra, an Orphan Legume from the Brazilian Caatinga.</title>
        <authorList>
            <person name="Ferreira-Neto J.R.C."/>
            <person name="da Silva M.D."/>
            <person name="Binneck E."/>
            <person name="de Melo N.F."/>
            <person name="da Silva R.H."/>
            <person name="de Melo A.L.T.M."/>
            <person name="Pandolfi V."/>
            <person name="Bustamante F.O."/>
            <person name="Brasileiro-Vidal A.C."/>
            <person name="Benko-Iseppon A.M."/>
        </authorList>
    </citation>
    <scope>NUCLEOTIDE SEQUENCE [LARGE SCALE GENOMIC DNA]</scope>
    <source>
        <tissue evidence="2">Leaves</tissue>
    </source>
</reference>
<proteinExistence type="predicted"/>
<gene>
    <name evidence="2" type="ORF">PIB30_076797</name>
</gene>
<feature type="compositionally biased region" description="Basic and acidic residues" evidence="1">
    <location>
        <begin position="88"/>
        <end position="101"/>
    </location>
</feature>
<dbReference type="Proteomes" id="UP001341840">
    <property type="component" value="Unassembled WGS sequence"/>
</dbReference>